<dbReference type="CDD" id="cd02440">
    <property type="entry name" value="AdoMet_MTases"/>
    <property type="match status" value="1"/>
</dbReference>
<feature type="domain" description="Methyltransferase small" evidence="5">
    <location>
        <begin position="184"/>
        <end position="353"/>
    </location>
</feature>
<keyword evidence="4" id="KW-0808">Transferase</keyword>
<sequence>MHPRPPDPVAEPDAADRLILDHARELLGSVGSVAVIGDPVTDLVLGLDGQREVRVHQDLLRDERDLAVRCEHLGIDGVTAHPLGPTLVDGVELVLLRLPKSLDRLRDVAGLIAAHAAPGVVVVAGGRIKHMTTAMNDVLREFFGRVDVTHARQKSRALIATGPHDGADPLPRSRIHPLPGIGDVTVCAMGGVFAGTGIDIGTRFLLENLPERIEGDGMVDLGCGSGVVAAVLALQHPDRTVIACDQSAAATRSTLATAAANDVLDRMDVRRDDALSLLADDSVSFVALNPPFHEGSSVDEQIAPRLFADAARALRPGGELWTVWNSHLDNRAQLDRLVGSTRQVARNAKFTITSSRARPGK</sequence>
<dbReference type="RefSeq" id="WP_353647546.1">
    <property type="nucleotide sequence ID" value="NZ_CP159218.1"/>
</dbReference>
<dbReference type="PANTHER" id="PTHR47816:SF5">
    <property type="entry name" value="RIBOSOMAL RNA LARGE SUBUNIT METHYLTRANSFERASE G"/>
    <property type="match status" value="1"/>
</dbReference>
<dbReference type="SUPFAM" id="SSF53335">
    <property type="entry name" value="S-adenosyl-L-methionine-dependent methyltransferases"/>
    <property type="match status" value="1"/>
</dbReference>
<dbReference type="GO" id="GO:0032259">
    <property type="term" value="P:methylation"/>
    <property type="evidence" value="ECO:0007669"/>
    <property type="project" value="UniProtKB-KW"/>
</dbReference>
<evidence type="ECO:0000256" key="3">
    <source>
        <dbReference type="ARBA" id="ARBA00022603"/>
    </source>
</evidence>
<dbReference type="InterPro" id="IPR046977">
    <property type="entry name" value="RsmC/RlmG"/>
</dbReference>
<reference evidence="7" key="1">
    <citation type="submission" date="2024-05" db="EMBL/GenBank/DDBJ databases">
        <authorList>
            <person name="Cai S.Y."/>
            <person name="Jin L.M."/>
            <person name="Li H.R."/>
        </authorList>
    </citation>
    <scope>NUCLEOTIDE SEQUENCE</scope>
    <source>
        <strain evidence="7">A5-74</strain>
    </source>
</reference>
<evidence type="ECO:0000256" key="1">
    <source>
        <dbReference type="ARBA" id="ARBA00022490"/>
    </source>
</evidence>
<dbReference type="GO" id="GO:0008170">
    <property type="term" value="F:N-methyltransferase activity"/>
    <property type="evidence" value="ECO:0007669"/>
    <property type="project" value="UniProtKB-ARBA"/>
</dbReference>
<keyword evidence="2" id="KW-0698">rRNA processing</keyword>
<dbReference type="PROSITE" id="PS00092">
    <property type="entry name" value="N6_MTASE"/>
    <property type="match status" value="1"/>
</dbReference>
<proteinExistence type="predicted"/>
<dbReference type="EMBL" id="CP159218">
    <property type="protein sequence ID" value="XCG61930.1"/>
    <property type="molecule type" value="Genomic_DNA"/>
</dbReference>
<dbReference type="AlphaFoldDB" id="A0AAU8DJH9"/>
<dbReference type="Pfam" id="PF05175">
    <property type="entry name" value="MTS"/>
    <property type="match status" value="1"/>
</dbReference>
<evidence type="ECO:0000256" key="4">
    <source>
        <dbReference type="ARBA" id="ARBA00022679"/>
    </source>
</evidence>
<dbReference type="InterPro" id="IPR007848">
    <property type="entry name" value="Small_mtfrase_dom"/>
</dbReference>
<dbReference type="GO" id="GO:0008757">
    <property type="term" value="F:S-adenosylmethionine-dependent methyltransferase activity"/>
    <property type="evidence" value="ECO:0007669"/>
    <property type="project" value="InterPro"/>
</dbReference>
<evidence type="ECO:0000256" key="2">
    <source>
        <dbReference type="ARBA" id="ARBA00022552"/>
    </source>
</evidence>
<evidence type="ECO:0000259" key="5">
    <source>
        <dbReference type="Pfam" id="PF05175"/>
    </source>
</evidence>
<keyword evidence="3 7" id="KW-0489">Methyltransferase</keyword>
<keyword evidence="1" id="KW-0963">Cytoplasm</keyword>
<dbReference type="GO" id="GO:0003676">
    <property type="term" value="F:nucleic acid binding"/>
    <property type="evidence" value="ECO:0007669"/>
    <property type="project" value="InterPro"/>
</dbReference>
<dbReference type="InterPro" id="IPR058679">
    <property type="entry name" value="RlmG_N"/>
</dbReference>
<organism evidence="7">
    <name type="scientific">Nakamurella sp. A5-74</name>
    <dbReference type="NCBI Taxonomy" id="3158264"/>
    <lineage>
        <taxon>Bacteria</taxon>
        <taxon>Bacillati</taxon>
        <taxon>Actinomycetota</taxon>
        <taxon>Actinomycetes</taxon>
        <taxon>Nakamurellales</taxon>
        <taxon>Nakamurellaceae</taxon>
        <taxon>Nakamurella</taxon>
    </lineage>
</organism>
<name>A0AAU8DJH9_9ACTN</name>
<evidence type="ECO:0000259" key="6">
    <source>
        <dbReference type="Pfam" id="PF26049"/>
    </source>
</evidence>
<evidence type="ECO:0000313" key="7">
    <source>
        <dbReference type="EMBL" id="XCG61930.1"/>
    </source>
</evidence>
<protein>
    <submittedName>
        <fullName evidence="7">Class I SAM-dependent methyltransferase</fullName>
    </submittedName>
</protein>
<dbReference type="InterPro" id="IPR029063">
    <property type="entry name" value="SAM-dependent_MTases_sf"/>
</dbReference>
<dbReference type="PANTHER" id="PTHR47816">
    <property type="entry name" value="RIBOSOMAL RNA SMALL SUBUNIT METHYLTRANSFERASE C"/>
    <property type="match status" value="1"/>
</dbReference>
<gene>
    <name evidence="7" type="ORF">ABLG96_11590</name>
</gene>
<dbReference type="GO" id="GO:0006364">
    <property type="term" value="P:rRNA processing"/>
    <property type="evidence" value="ECO:0007669"/>
    <property type="project" value="UniProtKB-KW"/>
</dbReference>
<feature type="domain" description="RlmG N-terminal" evidence="6">
    <location>
        <begin position="13"/>
        <end position="160"/>
    </location>
</feature>
<dbReference type="Gene3D" id="3.40.50.150">
    <property type="entry name" value="Vaccinia Virus protein VP39"/>
    <property type="match status" value="2"/>
</dbReference>
<accession>A0AAU8DJH9</accession>
<dbReference type="InterPro" id="IPR002052">
    <property type="entry name" value="DNA_methylase_N6_adenine_CS"/>
</dbReference>
<dbReference type="Pfam" id="PF26049">
    <property type="entry name" value="RLMG_N"/>
    <property type="match status" value="1"/>
</dbReference>